<feature type="compositionally biased region" description="Low complexity" evidence="8">
    <location>
        <begin position="712"/>
        <end position="740"/>
    </location>
</feature>
<dbReference type="GO" id="GO:0008270">
    <property type="term" value="F:zinc ion binding"/>
    <property type="evidence" value="ECO:0007669"/>
    <property type="project" value="UniProtKB-KW"/>
</dbReference>
<dbReference type="SMART" id="SM00575">
    <property type="entry name" value="ZnF_PMZ"/>
    <property type="match status" value="1"/>
</dbReference>
<gene>
    <name evidence="10" type="ORF">SO802_010672</name>
</gene>
<dbReference type="InterPro" id="IPR007527">
    <property type="entry name" value="Znf_SWIM"/>
</dbReference>
<keyword evidence="5" id="KW-0793">Thylakoid</keyword>
<dbReference type="Proteomes" id="UP001459277">
    <property type="component" value="Unassembled WGS sequence"/>
</dbReference>
<dbReference type="Pfam" id="PF10536">
    <property type="entry name" value="PMD"/>
    <property type="match status" value="1"/>
</dbReference>
<name>A0AAW2DIP2_9ROSI</name>
<dbReference type="InterPro" id="IPR036875">
    <property type="entry name" value="Znf_CCHC_sf"/>
</dbReference>
<feature type="region of interest" description="Disordered" evidence="8">
    <location>
        <begin position="601"/>
        <end position="680"/>
    </location>
</feature>
<evidence type="ECO:0000256" key="3">
    <source>
        <dbReference type="ARBA" id="ARBA00022771"/>
    </source>
</evidence>
<keyword evidence="11" id="KW-1185">Reference proteome</keyword>
<dbReference type="GO" id="GO:0003676">
    <property type="term" value="F:nucleic acid binding"/>
    <property type="evidence" value="ECO:0007669"/>
    <property type="project" value="InterPro"/>
</dbReference>
<evidence type="ECO:0000256" key="1">
    <source>
        <dbReference type="ARBA" id="ARBA00004370"/>
    </source>
</evidence>
<organism evidence="10 11">
    <name type="scientific">Lithocarpus litseifolius</name>
    <dbReference type="NCBI Taxonomy" id="425828"/>
    <lineage>
        <taxon>Eukaryota</taxon>
        <taxon>Viridiplantae</taxon>
        <taxon>Streptophyta</taxon>
        <taxon>Embryophyta</taxon>
        <taxon>Tracheophyta</taxon>
        <taxon>Spermatophyta</taxon>
        <taxon>Magnoliopsida</taxon>
        <taxon>eudicotyledons</taxon>
        <taxon>Gunneridae</taxon>
        <taxon>Pentapetalae</taxon>
        <taxon>rosids</taxon>
        <taxon>fabids</taxon>
        <taxon>Fagales</taxon>
        <taxon>Fagaceae</taxon>
        <taxon>Lithocarpus</taxon>
    </lineage>
</organism>
<protein>
    <recommendedName>
        <fullName evidence="9">SWIM-type domain-containing protein</fullName>
    </recommendedName>
</protein>
<keyword evidence="2" id="KW-0479">Metal-binding</keyword>
<proteinExistence type="predicted"/>
<dbReference type="InterPro" id="IPR045864">
    <property type="entry name" value="aa-tRNA-synth_II/BPL/LPL"/>
</dbReference>
<comment type="subcellular location">
    <subcellularLocation>
        <location evidence="1">Membrane</location>
    </subcellularLocation>
</comment>
<dbReference type="SUPFAM" id="SSF101112">
    <property type="entry name" value="Oxygen-evolving enhancer protein 3"/>
    <property type="match status" value="1"/>
</dbReference>
<dbReference type="Pfam" id="PF05757">
    <property type="entry name" value="PsbQ"/>
    <property type="match status" value="1"/>
</dbReference>
<dbReference type="PANTHER" id="PTHR46033:SF8">
    <property type="entry name" value="PROTEIN MAINTENANCE OF MERISTEMS-LIKE"/>
    <property type="match status" value="1"/>
</dbReference>
<dbReference type="InterPro" id="IPR018289">
    <property type="entry name" value="MULE_transposase_dom"/>
</dbReference>
<keyword evidence="6" id="KW-0472">Membrane</keyword>
<dbReference type="InterPro" id="IPR006564">
    <property type="entry name" value="Znf_PMZ"/>
</dbReference>
<dbReference type="PROSITE" id="PS50966">
    <property type="entry name" value="ZF_SWIM"/>
    <property type="match status" value="1"/>
</dbReference>
<feature type="compositionally biased region" description="Polar residues" evidence="8">
    <location>
        <begin position="628"/>
        <end position="641"/>
    </location>
</feature>
<reference evidence="10 11" key="1">
    <citation type="submission" date="2024-01" db="EMBL/GenBank/DDBJ databases">
        <title>A telomere-to-telomere, gap-free genome of sweet tea (Lithocarpus litseifolius).</title>
        <authorList>
            <person name="Zhou J."/>
        </authorList>
    </citation>
    <scope>NUCLEOTIDE SEQUENCE [LARGE SCALE GENOMIC DNA]</scope>
    <source>
        <strain evidence="10">Zhou-2022a</strain>
        <tissue evidence="10">Leaf</tissue>
    </source>
</reference>
<feature type="compositionally biased region" description="Pro residues" evidence="8">
    <location>
        <begin position="755"/>
        <end position="765"/>
    </location>
</feature>
<evidence type="ECO:0000313" key="11">
    <source>
        <dbReference type="Proteomes" id="UP001459277"/>
    </source>
</evidence>
<dbReference type="EMBL" id="JAZDWU010000003">
    <property type="protein sequence ID" value="KAL0009170.1"/>
    <property type="molecule type" value="Genomic_DNA"/>
</dbReference>
<keyword evidence="3 7" id="KW-0863">Zinc-finger</keyword>
<evidence type="ECO:0000256" key="8">
    <source>
        <dbReference type="SAM" id="MobiDB-lite"/>
    </source>
</evidence>
<dbReference type="InterPro" id="IPR019557">
    <property type="entry name" value="AminoTfrase-like_pln_mobile"/>
</dbReference>
<dbReference type="GO" id="GO:0015979">
    <property type="term" value="P:photosynthesis"/>
    <property type="evidence" value="ECO:0007669"/>
    <property type="project" value="InterPro"/>
</dbReference>
<dbReference type="InterPro" id="IPR023222">
    <property type="entry name" value="PsbQ-like_dom_sf"/>
</dbReference>
<evidence type="ECO:0000256" key="6">
    <source>
        <dbReference type="ARBA" id="ARBA00023136"/>
    </source>
</evidence>
<dbReference type="PANTHER" id="PTHR46033">
    <property type="entry name" value="PROTEIN MAIN-LIKE 2"/>
    <property type="match status" value="1"/>
</dbReference>
<dbReference type="GO" id="GO:0005509">
    <property type="term" value="F:calcium ion binding"/>
    <property type="evidence" value="ECO:0007669"/>
    <property type="project" value="InterPro"/>
</dbReference>
<evidence type="ECO:0000259" key="9">
    <source>
        <dbReference type="PROSITE" id="PS50966"/>
    </source>
</evidence>
<feature type="domain" description="SWIM-type" evidence="9">
    <location>
        <begin position="1224"/>
        <end position="1274"/>
    </location>
</feature>
<evidence type="ECO:0000313" key="10">
    <source>
        <dbReference type="EMBL" id="KAL0009170.1"/>
    </source>
</evidence>
<keyword evidence="4" id="KW-0862">Zinc</keyword>
<sequence length="1542" mass="173799">MPSVSFSLGLHDLQPQHMRRKIEFRLTEVLSASPSLKEKGLKLINSDSVSENLDGAKDILKAAFESQHLSLSHEEDAARLDASKSSVKELQQNGEGHIIEGSEASTRLQVEERPSIRDVLTRQDVHRSSLLWDAPLADERVPGVLTCRRREKGLFEGGLDPRIATYITDAGLDGLLQVPNIDVDHALITALVERWRPETYSFHLPHGEMTITLQDIEVIMGVPVVGLPVVGFTRLDKWANLCAKLLGHRPPDRELGGNRNTAVIEGPRVKAKWLEAQFRNPLPADATKMRIQQYARFYILEMLAGILFMDKSGERHNIMYLQFFNPISNGKTYSWGSAALSWLYRHLCKASDKTAKQIGGAVLLVQLWAWVRFPHMCPVMRHPHQTLPPGPLAIKWKGAKITTEHATHVLCAYRVLLASLRPNQIVWEPYLNDLRSLPAYCTAGQDIWRSIVPLIHFWVVEGHHPERVLRQFGMKQGRPKNVDTSIELHKITLQGKQDKNWAKEHATHIAKWAAHSTIADAPPFQGEMSYNDEYMVWFLPRTVRHITKATSYWDTLVESQLRIMAKCEPGSEIYTDCINALQAVEELSRLTLDDARAAGNIREPAVRRGRQAGGCQGQGGRRQSSQRPTSGWLPTSAQHPTSGRRHTPVPTSSRRHTPVPTSSRRHTPVHDHTMEEASQTEDEMCLDIGYDMGSMAHDDAGPSHTFAHGDASRSPSTSSTTTSLPTTRMSPPPTTSTAPTDVRGRDDMIFMPTPGAVPLPSPPPEVAHIEDRPRRPQRTRTHPPDCRTGYGKASQGTSEEKKTGLNFDGQLAYIEVFFFVVVSISVKVDFDLSLARGLDYYTGVIFEAVFKGGAQNAHDGRMIDSAFLAYVLERYIREDPAYKIKNLRHVALADLKHEVSHYKVWDAKKKAVAAIYGDFKESYVKLPRFLAGLKDASPGTKYKLLVDDHYEQGTCTFKAVFWAFRPCIVGFKHCRPVISIDATHLYGKYKGKLMIAMTTDANNKIYPLAFAVVESESTETWGWFLACIRRYVTGRSELCVISDRHPGIQAVFRDTNRDFLQTPMTEHRYCLRHVCSNVNSRWNNETLKNLVWRAASATQERKFNATFELIENVNRDAHKYLEDVPKEKWALAFDEGFRYGAMTTNVSECFNGILKGARSLPITEMVKYTWFKLNTYFDDRRNKSIAQLKSGKRWCKYAFDIFMRNKAKAEHHRVTRLSAQQQLYQVDTPHNPGTAGHGDHTQGVNLQQRTCTCQKWKLYKILCSHVIAVCIRYRHDAEQYIDQCYSMNALFCSYAPVFPALKDRLSWPDPKETRKVIPNPRLIREKGRPVSTRIRNEMDEGGKRPRTTPWKEGGRKVQCGLCDQEGHNRRTCPKRNEASVKMVDVELRGSAHRIKKCACDLLSIGGDLVDDDGIGILMENDLPLKSTFLYCDFNRMISSAPRDQKKPLTELANKDISSNSLSGYILASLGKLNKLVNFNVSTNFLMGPIPSDGVLFNFTGSSFVSNRGLCGKQINETCKDDAGGPRTNFQSPTSGKVACIGT</sequence>
<dbReference type="GO" id="GO:0009654">
    <property type="term" value="C:photosystem II oxygen evolving complex"/>
    <property type="evidence" value="ECO:0007669"/>
    <property type="project" value="InterPro"/>
</dbReference>
<evidence type="ECO:0000256" key="5">
    <source>
        <dbReference type="ARBA" id="ARBA00023078"/>
    </source>
</evidence>
<feature type="compositionally biased region" description="Gly residues" evidence="8">
    <location>
        <begin position="611"/>
        <end position="620"/>
    </location>
</feature>
<dbReference type="Gene3D" id="3.80.10.10">
    <property type="entry name" value="Ribonuclease Inhibitor"/>
    <property type="match status" value="1"/>
</dbReference>
<dbReference type="InterPro" id="IPR032675">
    <property type="entry name" value="LRR_dom_sf"/>
</dbReference>
<dbReference type="Pfam" id="PF10551">
    <property type="entry name" value="MULE"/>
    <property type="match status" value="1"/>
</dbReference>
<dbReference type="InterPro" id="IPR044824">
    <property type="entry name" value="MAIN-like"/>
</dbReference>
<evidence type="ECO:0000256" key="7">
    <source>
        <dbReference type="PROSITE-ProRule" id="PRU00325"/>
    </source>
</evidence>
<comment type="caution">
    <text evidence="10">The sequence shown here is derived from an EMBL/GenBank/DDBJ whole genome shotgun (WGS) entry which is preliminary data.</text>
</comment>
<evidence type="ECO:0000256" key="4">
    <source>
        <dbReference type="ARBA" id="ARBA00022833"/>
    </source>
</evidence>
<dbReference type="InterPro" id="IPR008797">
    <property type="entry name" value="PSII_PsbQ"/>
</dbReference>
<feature type="compositionally biased region" description="Basic residues" evidence="8">
    <location>
        <begin position="642"/>
        <end position="667"/>
    </location>
</feature>
<dbReference type="GO" id="GO:0010073">
    <property type="term" value="P:meristem maintenance"/>
    <property type="evidence" value="ECO:0007669"/>
    <property type="project" value="InterPro"/>
</dbReference>
<dbReference type="SUPFAM" id="SSF57756">
    <property type="entry name" value="Retrovirus zinc finger-like domains"/>
    <property type="match status" value="1"/>
</dbReference>
<evidence type="ECO:0000256" key="2">
    <source>
        <dbReference type="ARBA" id="ARBA00022723"/>
    </source>
</evidence>
<accession>A0AAW2DIP2</accession>
<dbReference type="GO" id="GO:0019898">
    <property type="term" value="C:extrinsic component of membrane"/>
    <property type="evidence" value="ECO:0007669"/>
    <property type="project" value="InterPro"/>
</dbReference>
<dbReference type="Gene3D" id="3.30.930.10">
    <property type="entry name" value="Bira Bifunctional Protein, Domain 2"/>
    <property type="match status" value="1"/>
</dbReference>
<dbReference type="Pfam" id="PF04434">
    <property type="entry name" value="SWIM"/>
    <property type="match status" value="1"/>
</dbReference>
<feature type="region of interest" description="Disordered" evidence="8">
    <location>
        <begin position="696"/>
        <end position="801"/>
    </location>
</feature>